<keyword evidence="4" id="KW-1185">Reference proteome</keyword>
<feature type="chain" id="PRO_5045458214" description="Yip1 domain-containing protein" evidence="2">
    <location>
        <begin position="23"/>
        <end position="193"/>
    </location>
</feature>
<organism evidence="3 4">
    <name type="scientific">Oceanobacillus luteolus</name>
    <dbReference type="NCBI Taxonomy" id="1274358"/>
    <lineage>
        <taxon>Bacteria</taxon>
        <taxon>Bacillati</taxon>
        <taxon>Bacillota</taxon>
        <taxon>Bacilli</taxon>
        <taxon>Bacillales</taxon>
        <taxon>Bacillaceae</taxon>
        <taxon>Oceanobacillus</taxon>
    </lineage>
</organism>
<evidence type="ECO:0008006" key="5">
    <source>
        <dbReference type="Google" id="ProtNLM"/>
    </source>
</evidence>
<evidence type="ECO:0000256" key="2">
    <source>
        <dbReference type="SAM" id="SignalP"/>
    </source>
</evidence>
<dbReference type="Proteomes" id="UP001597221">
    <property type="component" value="Unassembled WGS sequence"/>
</dbReference>
<keyword evidence="1" id="KW-1133">Transmembrane helix</keyword>
<sequence length="193" mass="21748">MRKKIILLLIVFSFISPLSSMAMVDLDRIEMGETMFQSEESLGDAANNLAMTIDENTYIWANIIPAIFTALFIYFLIRLAYALITKVGTTLKSATWGLITIPLIFIFFRIVGIFILGENDIINVDGYLNSIISFLSSAILFVALGMILIGLLFRMFNKLISHPAYSRWSNRLFLYSGISIVLSIVVKPVLYNI</sequence>
<keyword evidence="1" id="KW-0812">Transmembrane</keyword>
<feature type="transmembrane region" description="Helical" evidence="1">
    <location>
        <begin position="128"/>
        <end position="152"/>
    </location>
</feature>
<feature type="signal peptide" evidence="2">
    <location>
        <begin position="1"/>
        <end position="22"/>
    </location>
</feature>
<keyword evidence="2" id="KW-0732">Signal</keyword>
<evidence type="ECO:0000313" key="3">
    <source>
        <dbReference type="EMBL" id="MFD1608684.1"/>
    </source>
</evidence>
<accession>A0ABW4HSU3</accession>
<gene>
    <name evidence="3" type="ORF">ACFSBH_13745</name>
</gene>
<feature type="transmembrane region" description="Helical" evidence="1">
    <location>
        <begin position="58"/>
        <end position="84"/>
    </location>
</feature>
<proteinExistence type="predicted"/>
<feature type="transmembrane region" description="Helical" evidence="1">
    <location>
        <begin position="96"/>
        <end position="116"/>
    </location>
</feature>
<evidence type="ECO:0000256" key="1">
    <source>
        <dbReference type="SAM" id="Phobius"/>
    </source>
</evidence>
<dbReference type="RefSeq" id="WP_379598059.1">
    <property type="nucleotide sequence ID" value="NZ_JBHUDE010000126.1"/>
</dbReference>
<protein>
    <recommendedName>
        <fullName evidence="5">Yip1 domain-containing protein</fullName>
    </recommendedName>
</protein>
<feature type="transmembrane region" description="Helical" evidence="1">
    <location>
        <begin position="172"/>
        <end position="191"/>
    </location>
</feature>
<comment type="caution">
    <text evidence="3">The sequence shown here is derived from an EMBL/GenBank/DDBJ whole genome shotgun (WGS) entry which is preliminary data.</text>
</comment>
<dbReference type="EMBL" id="JBHUDE010000126">
    <property type="protein sequence ID" value="MFD1608684.1"/>
    <property type="molecule type" value="Genomic_DNA"/>
</dbReference>
<reference evidence="4" key="1">
    <citation type="journal article" date="2019" name="Int. J. Syst. Evol. Microbiol.">
        <title>The Global Catalogue of Microorganisms (GCM) 10K type strain sequencing project: providing services to taxonomists for standard genome sequencing and annotation.</title>
        <authorList>
            <consortium name="The Broad Institute Genomics Platform"/>
            <consortium name="The Broad Institute Genome Sequencing Center for Infectious Disease"/>
            <person name="Wu L."/>
            <person name="Ma J."/>
        </authorList>
    </citation>
    <scope>NUCLEOTIDE SEQUENCE [LARGE SCALE GENOMIC DNA]</scope>
    <source>
        <strain evidence="4">CGMCC 1.12376</strain>
    </source>
</reference>
<name>A0ABW4HSU3_9BACI</name>
<keyword evidence="1" id="KW-0472">Membrane</keyword>
<evidence type="ECO:0000313" key="4">
    <source>
        <dbReference type="Proteomes" id="UP001597221"/>
    </source>
</evidence>